<gene>
    <name evidence="2" type="ORF">NJQ99_14800</name>
</gene>
<comment type="caution">
    <text evidence="2">The sequence shown here is derived from an EMBL/GenBank/DDBJ whole genome shotgun (WGS) entry which is preliminary data.</text>
</comment>
<dbReference type="Proteomes" id="UP001055804">
    <property type="component" value="Unassembled WGS sequence"/>
</dbReference>
<reference evidence="2" key="1">
    <citation type="submission" date="2022-06" db="EMBL/GenBank/DDBJ databases">
        <title>Isolation and Genomics of Futiania mangrovii gen. nov., sp. nov., a Rare and Metabolically-versatile member in the Class Alphaproteobacteria.</title>
        <authorList>
            <person name="Liu L."/>
            <person name="Huang W.-C."/>
            <person name="Pan J."/>
            <person name="Li J."/>
            <person name="Huang Y."/>
            <person name="Du H."/>
            <person name="Liu Y."/>
            <person name="Li M."/>
        </authorList>
    </citation>
    <scope>NUCLEOTIDE SEQUENCE</scope>
    <source>
        <strain evidence="2">FT118</strain>
    </source>
</reference>
<feature type="region of interest" description="Disordered" evidence="1">
    <location>
        <begin position="1219"/>
        <end position="1241"/>
    </location>
</feature>
<protein>
    <submittedName>
        <fullName evidence="2">Uncharacterized protein</fullName>
    </submittedName>
</protein>
<dbReference type="RefSeq" id="WP_269333650.1">
    <property type="nucleotide sequence ID" value="NZ_JAMZFT010000003.1"/>
</dbReference>
<dbReference type="EMBL" id="JAMZFT010000003">
    <property type="protein sequence ID" value="MCP1337689.1"/>
    <property type="molecule type" value="Genomic_DNA"/>
</dbReference>
<keyword evidence="3" id="KW-1185">Reference proteome</keyword>
<name>A0A9J6PG33_9PROT</name>
<organism evidence="2 3">
    <name type="scientific">Futiania mangrovi</name>
    <dbReference type="NCBI Taxonomy" id="2959716"/>
    <lineage>
        <taxon>Bacteria</taxon>
        <taxon>Pseudomonadati</taxon>
        <taxon>Pseudomonadota</taxon>
        <taxon>Alphaproteobacteria</taxon>
        <taxon>Futianiales</taxon>
        <taxon>Futianiaceae</taxon>
        <taxon>Futiania</taxon>
    </lineage>
</organism>
<accession>A0A9J6PG33</accession>
<sequence>AQNNLNAADWTGTGLPDAVDITIPADNGRGFFAQGLTPREAADLLNYATETGLLRDGTAPQAVLDANNLGGMIQVTNNRAEPRPEPVPADAGLAGTRPVPATSPESAPGIAPVGQQGGGEDPFGLQLSTTLTPSTSGTGQFTDRVTTDGGFIDAQGQPVTRSKPLGTSVKDFVEDVNPLAAHETSHAATGATVDQVPVAPGFTPRPPNGHVDEMINEAITATLYEWGAQEGSADVAPLANSRLMDQVVQGDRSITLQTGAAVAFDPVANFDAITQAEGQRLAGVAVFNWGQAADSWGAMQPKVTSTGVLEANVSQAFWDAFGRNPDFANRLLANQRTAQEYMGRLAETPDFLDSPRSGEPRVTPEGLRLTLSPEDTRLYLETLKTGLENTLAQAPDATAVSDYLTMVDELLAYGDANPQPRSVPYGPGEGPQTPGGAPLEPMGRTVPTPVQDASVLDVTGPSVPQTPGPGLFSAPGLGLDNVTFPQAGAGVAAHTAVAFADAAIPSLPGFDRAAGDPGQRGSYAQTLGRHLSEQSGGTQEGMAAALDALRNDPAQLADLAETAQAVYLRDRAEVALGEMLPADLYGALSAEELGAMEGALAARMAAETDGTPAGITAWLGTLDAATLPSSLLDASAQDAGEGSRYISLFGDPDFSLSSLQDAFRYMGNRVSGAVDPSHYPVYEPGMEDEGLGVEVRLRQITPRENDPDQPILNWINDNILQSGPVKAFLQTRGIRDVYLAETGLRVGTTYPFDQRRQFMEIDDAARLLRKGVADIAGALRSGDMGQVKAAWADLKNELYVSSDLAFRPNRGTLSEPVQAPALDQGALLGITTALGELLPALPPTEAARSLFVEMSLKNNQQTGGIVEDPNAPSGYRMNVARDEATGEYVVLKPIVMKSILQFETYSQLPEAMNPMQLPFVGGIYPSLEMRTMDYVGPNAGYWVIPPGQRLTERQVALLQEGIVDPALFSENGSLPDAWRPLFRGFESDSLFGLNVRNRDDHMTQLAPDARPATGEPYRTRMDFEVGADVVLTPTAGTPLAPFGAYIGVSPFRMGGGAVVKADVFPEPPGVGRVITMNDAGEIVDRPGRDGVSLRNRTFENRPDGLTTVFVPPELQSSPNAMPDEQIVVNLPSQTAFALVPEIGRWGKHSEEATLAWLSSLSDDADPGVSAAAARALVVWGRQPANPGSRITEDQRTAIGNVVTALIDLYQRAEPVRLPEAEAGPGAGAIQIEREDDSLDDF</sequence>
<feature type="region of interest" description="Disordered" evidence="1">
    <location>
        <begin position="417"/>
        <end position="438"/>
    </location>
</feature>
<feature type="region of interest" description="Disordered" evidence="1">
    <location>
        <begin position="77"/>
        <end position="140"/>
    </location>
</feature>
<dbReference type="AlphaFoldDB" id="A0A9J6PG33"/>
<proteinExistence type="predicted"/>
<evidence type="ECO:0000313" key="2">
    <source>
        <dbReference type="EMBL" id="MCP1337689.1"/>
    </source>
</evidence>
<evidence type="ECO:0000256" key="1">
    <source>
        <dbReference type="SAM" id="MobiDB-lite"/>
    </source>
</evidence>
<feature type="non-terminal residue" evidence="2">
    <location>
        <position position="1"/>
    </location>
</feature>
<feature type="compositionally biased region" description="Low complexity" evidence="1">
    <location>
        <begin position="124"/>
        <end position="140"/>
    </location>
</feature>
<evidence type="ECO:0000313" key="3">
    <source>
        <dbReference type="Proteomes" id="UP001055804"/>
    </source>
</evidence>